<sequence>MSAAKIVVHGCAGRELREGEEEHCPDVEAGSGAVSAQEAAPGRERLVSLDVFRGITVALMIIVDDVGGLVPKISHSPWDGVTLADFVFPFFLFAVGVSLAFAYKRRSDRVSATKKAILRATKLFLTGLLLQGGFLHNIHDLTYGVDISKIRLMGVLQRIAVSYLVVALCEIWLSGGDEGGIGSGYTIIRKYRLQMFAGIFLMATYTMILYGLHVPDWEYDITSPDSTTKHFVVACDVRGHTGPGCNAVGMIDRSVLGIQHLYTRPVYLKTEWCSIDSPGNGPLPSDAPAWCEAPFDPEGLLSSLMAIVTCLIGLQFGHVIVHFKGHDERMVRWSIPALSLLALGFTLNLFGMHMNKSLYNLSYTYVTGGAAGLFFAGVYLLVDVYGYKRPILPMEWMGKHALMIFVLVACNVAPILLQGLYWRVPNNSLLKLIGAGG</sequence>
<dbReference type="SMR" id="A0A8I6WMV4"/>
<dbReference type="PANTHER" id="PTHR31061:SF27">
    <property type="entry name" value="EXPRESSED PROTEIN"/>
    <property type="match status" value="1"/>
</dbReference>
<feature type="transmembrane region" description="Helical" evidence="1">
    <location>
        <begin position="193"/>
        <end position="212"/>
    </location>
</feature>
<dbReference type="EnsemblPlants" id="HORVU.MOREX.r3.3HG0223350.1">
    <property type="protein sequence ID" value="HORVU.MOREX.r3.3HG0223350.1"/>
    <property type="gene ID" value="HORVU.MOREX.r3.3HG0223350"/>
</dbReference>
<dbReference type="Pfam" id="PF07786">
    <property type="entry name" value="HGSNAT_cat"/>
    <property type="match status" value="1"/>
</dbReference>
<reference evidence="3" key="2">
    <citation type="submission" date="2020-10" db="EMBL/GenBank/DDBJ databases">
        <authorList>
            <person name="Scholz U."/>
            <person name="Mascher M."/>
            <person name="Fiebig A."/>
        </authorList>
    </citation>
    <scope>NUCLEOTIDE SEQUENCE [LARGE SCALE GENOMIC DNA]</scope>
    <source>
        <strain evidence="3">cv. Morex</strain>
    </source>
</reference>
<dbReference type="PANTHER" id="PTHR31061">
    <property type="entry name" value="LD22376P"/>
    <property type="match status" value="1"/>
</dbReference>
<evidence type="ECO:0000313" key="3">
    <source>
        <dbReference type="EnsemblPlants" id="HORVU.MOREX.r3.3HG0223350.1"/>
    </source>
</evidence>
<feature type="transmembrane region" description="Helical" evidence="1">
    <location>
        <begin position="333"/>
        <end position="351"/>
    </location>
</feature>
<dbReference type="InterPro" id="IPR012429">
    <property type="entry name" value="HGSNAT_cat"/>
</dbReference>
<reference evidence="3" key="3">
    <citation type="submission" date="2022-01" db="UniProtKB">
        <authorList>
            <consortium name="EnsemblPlants"/>
        </authorList>
    </citation>
    <scope>IDENTIFICATION</scope>
    <source>
        <strain evidence="3">subsp. vulgare</strain>
    </source>
</reference>
<dbReference type="AlphaFoldDB" id="A0A8I6WMV4"/>
<feature type="transmembrane region" description="Helical" evidence="1">
    <location>
        <begin position="300"/>
        <end position="321"/>
    </location>
</feature>
<feature type="transmembrane region" description="Helical" evidence="1">
    <location>
        <begin position="402"/>
        <end position="422"/>
    </location>
</feature>
<feature type="transmembrane region" description="Helical" evidence="1">
    <location>
        <begin position="116"/>
        <end position="135"/>
    </location>
</feature>
<keyword evidence="1" id="KW-0472">Membrane</keyword>
<dbReference type="Gramene" id="HORVU.MOREX.r2.3HG0185310.1">
    <property type="protein sequence ID" value="HORVU.MOREX.r2.3HG0185310.1"/>
    <property type="gene ID" value="HORVU.MOREX.r2.3HG0185310"/>
</dbReference>
<feature type="transmembrane region" description="Helical" evidence="1">
    <location>
        <begin position="363"/>
        <end position="382"/>
    </location>
</feature>
<keyword evidence="1" id="KW-1133">Transmembrane helix</keyword>
<reference evidence="4" key="1">
    <citation type="journal article" date="2012" name="Nature">
        <title>A physical, genetic and functional sequence assembly of the barley genome.</title>
        <authorList>
            <consortium name="The International Barley Genome Sequencing Consortium"/>
            <person name="Mayer K.F."/>
            <person name="Waugh R."/>
            <person name="Brown J.W."/>
            <person name="Schulman A."/>
            <person name="Langridge P."/>
            <person name="Platzer M."/>
            <person name="Fincher G.B."/>
            <person name="Muehlbauer G.J."/>
            <person name="Sato K."/>
            <person name="Close T.J."/>
            <person name="Wise R.P."/>
            <person name="Stein N."/>
        </authorList>
    </citation>
    <scope>NUCLEOTIDE SEQUENCE [LARGE SCALE GENOMIC DNA]</scope>
    <source>
        <strain evidence="4">cv. Morex</strain>
    </source>
</reference>
<protein>
    <recommendedName>
        <fullName evidence="2">Heparan-alpha-glucosaminide N-acetyltransferase catalytic domain-containing protein</fullName>
    </recommendedName>
</protein>
<proteinExistence type="predicted"/>
<accession>A0A8I6WMV4</accession>
<evidence type="ECO:0000313" key="4">
    <source>
        <dbReference type="Proteomes" id="UP000011116"/>
    </source>
</evidence>
<dbReference type="Proteomes" id="UP000011116">
    <property type="component" value="Chromosome 3H"/>
</dbReference>
<feature type="transmembrane region" description="Helical" evidence="1">
    <location>
        <begin position="83"/>
        <end position="104"/>
    </location>
</feature>
<evidence type="ECO:0000259" key="2">
    <source>
        <dbReference type="Pfam" id="PF07786"/>
    </source>
</evidence>
<keyword evidence="4" id="KW-1185">Reference proteome</keyword>
<feature type="transmembrane region" description="Helical" evidence="1">
    <location>
        <begin position="155"/>
        <end position="173"/>
    </location>
</feature>
<dbReference type="Gramene" id="HORVU.MOREX.r3.3HG0223350.1">
    <property type="protein sequence ID" value="HORVU.MOREX.r3.3HG0223350.1"/>
    <property type="gene ID" value="HORVU.MOREX.r3.3HG0223350"/>
</dbReference>
<organism evidence="3 4">
    <name type="scientific">Hordeum vulgare subsp. vulgare</name>
    <name type="common">Domesticated barley</name>
    <dbReference type="NCBI Taxonomy" id="112509"/>
    <lineage>
        <taxon>Eukaryota</taxon>
        <taxon>Viridiplantae</taxon>
        <taxon>Streptophyta</taxon>
        <taxon>Embryophyta</taxon>
        <taxon>Tracheophyta</taxon>
        <taxon>Spermatophyta</taxon>
        <taxon>Magnoliopsida</taxon>
        <taxon>Liliopsida</taxon>
        <taxon>Poales</taxon>
        <taxon>Poaceae</taxon>
        <taxon>BOP clade</taxon>
        <taxon>Pooideae</taxon>
        <taxon>Triticodae</taxon>
        <taxon>Triticeae</taxon>
        <taxon>Hordeinae</taxon>
        <taxon>Hordeum</taxon>
    </lineage>
</organism>
<name>A0A8I6WMV4_HORVV</name>
<evidence type="ECO:0000256" key="1">
    <source>
        <dbReference type="SAM" id="Phobius"/>
    </source>
</evidence>
<keyword evidence="1" id="KW-0812">Transmembrane</keyword>
<feature type="domain" description="Heparan-alpha-glucosaminide N-acetyltransferase catalytic" evidence="2">
    <location>
        <begin position="45"/>
        <end position="168"/>
    </location>
</feature>
<dbReference type="OMA" id="ECSENCP"/>